<dbReference type="KEGG" id="tvl:FAZ95_25440"/>
<dbReference type="PROSITE" id="PS50883">
    <property type="entry name" value="EAL"/>
    <property type="match status" value="1"/>
</dbReference>
<sequence length="402" mass="43904">MSDAQNPSLPTIESAFQPIFSLAHQAPVGYEALLRPSYRGEACSPVAAFGIARGLALSGEFERACARNHVGRFLGMGDSDSVLFLNVHPDVLVHPVHGQGLIDDILACGIAPSRVVIEILEAPQDTAALLADAVARLRLAGFLIALDDFGAGLTNLGRVWDLHPDVVKLDGELIRKAVTSYRNARSLLRLIELLHDIGTFIVVEGIETEAQALLSMDCDADFVQGYYFGRPEILTNGKHSALPVTEPLARRFMDARKIPQVADMEELTPYRHAFRTMVEAFINGHSLDESAAHFLALEWSMRVFLIDEQGVQVGNNIESVAHSKRRRVTFPLLSRPAGANWSKRAYFRNALAHPGTLMVSEPYMSSSSTNLCVTLSVHIKTAQGGRVVGGDVLFEGLSRLLE</sequence>
<evidence type="ECO:0000313" key="3">
    <source>
        <dbReference type="Proteomes" id="UP000298656"/>
    </source>
</evidence>
<organism evidence="2 3">
    <name type="scientific">Trinickia violacea</name>
    <dbReference type="NCBI Taxonomy" id="2571746"/>
    <lineage>
        <taxon>Bacteria</taxon>
        <taxon>Pseudomonadati</taxon>
        <taxon>Pseudomonadota</taxon>
        <taxon>Betaproteobacteria</taxon>
        <taxon>Burkholderiales</taxon>
        <taxon>Burkholderiaceae</taxon>
        <taxon>Trinickia</taxon>
    </lineage>
</organism>
<accession>A0A4P8IZ18</accession>
<dbReference type="SUPFAM" id="SSF141868">
    <property type="entry name" value="EAL domain-like"/>
    <property type="match status" value="1"/>
</dbReference>
<dbReference type="InterPro" id="IPR035919">
    <property type="entry name" value="EAL_sf"/>
</dbReference>
<dbReference type="PANTHER" id="PTHR33121">
    <property type="entry name" value="CYCLIC DI-GMP PHOSPHODIESTERASE PDEF"/>
    <property type="match status" value="1"/>
</dbReference>
<keyword evidence="3" id="KW-1185">Reference proteome</keyword>
<reference evidence="2 3" key="1">
    <citation type="submission" date="2019-05" db="EMBL/GenBank/DDBJ databases">
        <title>Burkholderia sp. DHOD12, isolated from subtropical forest soil.</title>
        <authorList>
            <person name="Gao Z.-H."/>
            <person name="Qiu L.-H."/>
        </authorList>
    </citation>
    <scope>NUCLEOTIDE SEQUENCE [LARGE SCALE GENOMIC DNA]</scope>
    <source>
        <strain evidence="2 3">DHOD12</strain>
    </source>
</reference>
<feature type="domain" description="EAL" evidence="1">
    <location>
        <begin position="1"/>
        <end position="245"/>
    </location>
</feature>
<dbReference type="PANTHER" id="PTHR33121:SF76">
    <property type="entry name" value="SIGNALING PROTEIN"/>
    <property type="match status" value="1"/>
</dbReference>
<dbReference type="Gene3D" id="3.20.20.450">
    <property type="entry name" value="EAL domain"/>
    <property type="match status" value="1"/>
</dbReference>
<dbReference type="InterPro" id="IPR001633">
    <property type="entry name" value="EAL_dom"/>
</dbReference>
<gene>
    <name evidence="2" type="ORF">FAZ95_25440</name>
</gene>
<protein>
    <submittedName>
        <fullName evidence="2">EAL domain-containing protein</fullName>
    </submittedName>
</protein>
<dbReference type="Gene3D" id="3.30.450.20">
    <property type="entry name" value="PAS domain"/>
    <property type="match status" value="1"/>
</dbReference>
<dbReference type="EMBL" id="CP040078">
    <property type="protein sequence ID" value="QCP52514.1"/>
    <property type="molecule type" value="Genomic_DNA"/>
</dbReference>
<dbReference type="Pfam" id="PF00563">
    <property type="entry name" value="EAL"/>
    <property type="match status" value="1"/>
</dbReference>
<dbReference type="SMART" id="SM00052">
    <property type="entry name" value="EAL"/>
    <property type="match status" value="1"/>
</dbReference>
<dbReference type="InterPro" id="IPR029151">
    <property type="entry name" value="Sensor-like_sf"/>
</dbReference>
<evidence type="ECO:0000313" key="2">
    <source>
        <dbReference type="EMBL" id="QCP52514.1"/>
    </source>
</evidence>
<dbReference type="SUPFAM" id="SSF103190">
    <property type="entry name" value="Sensory domain-like"/>
    <property type="match status" value="1"/>
</dbReference>
<dbReference type="AlphaFoldDB" id="A0A4P8IZ18"/>
<dbReference type="RefSeq" id="WP_137335285.1">
    <property type="nucleotide sequence ID" value="NZ_CP040078.1"/>
</dbReference>
<dbReference type="CDD" id="cd01948">
    <property type="entry name" value="EAL"/>
    <property type="match status" value="1"/>
</dbReference>
<proteinExistence type="predicted"/>
<name>A0A4P8IZ18_9BURK</name>
<dbReference type="Proteomes" id="UP000298656">
    <property type="component" value="Chromosome 2"/>
</dbReference>
<dbReference type="InterPro" id="IPR050706">
    <property type="entry name" value="Cyclic-di-GMP_PDE-like"/>
</dbReference>
<dbReference type="GO" id="GO:0071111">
    <property type="term" value="F:cyclic-guanylate-specific phosphodiesterase activity"/>
    <property type="evidence" value="ECO:0007669"/>
    <property type="project" value="InterPro"/>
</dbReference>
<dbReference type="OrthoDB" id="9813903at2"/>
<evidence type="ECO:0000259" key="1">
    <source>
        <dbReference type="PROSITE" id="PS50883"/>
    </source>
</evidence>